<evidence type="ECO:0000313" key="2">
    <source>
        <dbReference type="Proteomes" id="UP000003843"/>
    </source>
</evidence>
<evidence type="ECO:0000313" key="1">
    <source>
        <dbReference type="EMBL" id="EEZ76532.1"/>
    </source>
</evidence>
<gene>
    <name evidence="1" type="ORF">NEILACOT_03446</name>
</gene>
<name>D0W7E8_NEILA</name>
<proteinExistence type="predicted"/>
<dbReference type="AlphaFoldDB" id="D0W7E8"/>
<accession>D0W7E8</accession>
<comment type="caution">
    <text evidence="1">The sequence shown here is derived from an EMBL/GenBank/DDBJ whole genome shotgun (WGS) entry which is preliminary data.</text>
</comment>
<sequence length="42" mass="5056">MDEGIFILIVDKFKPVQRCLALPYYLYCLRLRRLVLIFVNPL</sequence>
<dbReference type="EMBL" id="ACEQ02000004">
    <property type="protein sequence ID" value="EEZ76532.1"/>
    <property type="molecule type" value="Genomic_DNA"/>
</dbReference>
<reference evidence="1 2" key="1">
    <citation type="submission" date="2009-10" db="EMBL/GenBank/DDBJ databases">
        <authorList>
            <person name="Weinstock G."/>
            <person name="Sodergren E."/>
            <person name="Clifton S."/>
            <person name="Fulton L."/>
            <person name="Fulton B."/>
            <person name="Courtney L."/>
            <person name="Fronick C."/>
            <person name="Harrison M."/>
            <person name="Strong C."/>
            <person name="Farmer C."/>
            <person name="Delahaunty K."/>
            <person name="Markovic C."/>
            <person name="Hall O."/>
            <person name="Minx P."/>
            <person name="Tomlinson C."/>
            <person name="Mitreva M."/>
            <person name="Nelson J."/>
            <person name="Hou S."/>
            <person name="Wollam A."/>
            <person name="Pepin K.H."/>
            <person name="Johnson M."/>
            <person name="Bhonagiri V."/>
            <person name="Nash W.E."/>
            <person name="Warren W."/>
            <person name="Chinwalla A."/>
            <person name="Mardis E.R."/>
            <person name="Wilson R.K."/>
        </authorList>
    </citation>
    <scope>NUCLEOTIDE SEQUENCE [LARGE SCALE GENOMIC DNA]</scope>
    <source>
        <strain evidence="1 2">ATCC 23970</strain>
    </source>
</reference>
<dbReference type="Proteomes" id="UP000003843">
    <property type="component" value="Unassembled WGS sequence"/>
</dbReference>
<protein>
    <submittedName>
        <fullName evidence="1">Uncharacterized protein</fullName>
    </submittedName>
</protein>
<organism evidence="1 2">
    <name type="scientific">Neisseria lactamica ATCC 23970</name>
    <dbReference type="NCBI Taxonomy" id="546265"/>
    <lineage>
        <taxon>Bacteria</taxon>
        <taxon>Pseudomonadati</taxon>
        <taxon>Pseudomonadota</taxon>
        <taxon>Betaproteobacteria</taxon>
        <taxon>Neisseriales</taxon>
        <taxon>Neisseriaceae</taxon>
        <taxon>Neisseria</taxon>
    </lineage>
</organism>